<sequence>MIGRRVILLPGYLQRIDEGREKTHYRPGGKDRAWPGRLDIPIRRSGNFEAWIDQRRVGSSIICNSSSTIDITARMFVVGRRVLAIVVSQKFMASFLPSLALGQGIPRRNDGSAEFLHNRLKQPLSSSRQGMLGPRYQGRQQDLVAASVVPWMSE</sequence>
<protein>
    <submittedName>
        <fullName evidence="1">Uncharacterized protein</fullName>
    </submittedName>
</protein>
<gene>
    <name evidence="1" type="ORF">BECKLFY1418A_GA0070994_10353</name>
</gene>
<evidence type="ECO:0000313" key="1">
    <source>
        <dbReference type="EMBL" id="VFJ93866.1"/>
    </source>
</evidence>
<organism evidence="1">
    <name type="scientific">Candidatus Kentrum sp. LFY</name>
    <dbReference type="NCBI Taxonomy" id="2126342"/>
    <lineage>
        <taxon>Bacteria</taxon>
        <taxon>Pseudomonadati</taxon>
        <taxon>Pseudomonadota</taxon>
        <taxon>Gammaproteobacteria</taxon>
        <taxon>Candidatus Kentrum</taxon>
    </lineage>
</organism>
<dbReference type="AlphaFoldDB" id="A0A450UMU5"/>
<name>A0A450UMU5_9GAMM</name>
<reference evidence="1" key="1">
    <citation type="submission" date="2019-02" db="EMBL/GenBank/DDBJ databases">
        <authorList>
            <person name="Gruber-Vodicka R. H."/>
            <person name="Seah K. B. B."/>
        </authorList>
    </citation>
    <scope>NUCLEOTIDE SEQUENCE</scope>
    <source>
        <strain evidence="1">BECK_M6</strain>
    </source>
</reference>
<proteinExistence type="predicted"/>
<dbReference type="EMBL" id="CAADFH010000035">
    <property type="protein sequence ID" value="VFJ93866.1"/>
    <property type="molecule type" value="Genomic_DNA"/>
</dbReference>
<accession>A0A450UMU5</accession>